<gene>
    <name evidence="1" type="ORF">CWE10_12840</name>
</gene>
<dbReference type="AlphaFoldDB" id="A0A953I568"/>
<accession>A0A953I568</accession>
<protein>
    <submittedName>
        <fullName evidence="1">Uncharacterized protein</fullName>
    </submittedName>
</protein>
<comment type="caution">
    <text evidence="1">The sequence shown here is derived from an EMBL/GenBank/DDBJ whole genome shotgun (WGS) entry which is preliminary data.</text>
</comment>
<dbReference type="EMBL" id="PIUK01000135">
    <property type="protein sequence ID" value="MBY6277077.1"/>
    <property type="molecule type" value="Genomic_DNA"/>
</dbReference>
<dbReference type="Proteomes" id="UP000732377">
    <property type="component" value="Unassembled WGS sequence"/>
</dbReference>
<reference evidence="1" key="1">
    <citation type="submission" date="2017-11" db="EMBL/GenBank/DDBJ databases">
        <title>Three new genomes from thermophilic consortium.</title>
        <authorList>
            <person name="Quaggio R."/>
            <person name="Amgarten D."/>
            <person name="Setubal J.C."/>
        </authorList>
    </citation>
    <scope>NUCLEOTIDE SEQUENCE</scope>
    <source>
        <strain evidence="1">ZCTH01-B2</strain>
    </source>
</reference>
<dbReference type="RefSeq" id="WP_273380204.1">
    <property type="nucleotide sequence ID" value="NZ_PIUK01000135.1"/>
</dbReference>
<name>A0A953I568_SYMTR</name>
<evidence type="ECO:0000313" key="2">
    <source>
        <dbReference type="Proteomes" id="UP000732377"/>
    </source>
</evidence>
<sequence>MENKPPDARRGQVRSLAEVRTDHLVRDLREKLEEFLRGSAAEDAVGWGLARFFPRDLFQEVDPEVEALALDWIAFVFPNEWRMPLARELVESDPGLTPAEQEMLLAWADGARPGLFRVESASARQAELIRIPDGRRFTARGLQDPLRPGDLLATWLLPAGPVYYLGLEPMLVDPDLAAGLDHVLHVEMEILRRQRPLATWDDLYRDSWPRIVWFLGLVGSGADVFRIQPPPGPSAVWDGRPVADAPAWWQETAEQVRGYAECHARIPEEHGDGAERLWWDAALTLRPKYASPDGWTAGVAYAFRRYVVGDPTVTQGDVAREFGVSAATVGNRSRQVVKALGLEMYDLRYVDLLARDVRVIWEVDCIAALSRPFGGMDVSTMSPEDKLVLHSFLRSLAERLNP</sequence>
<organism evidence="1 2">
    <name type="scientific">Symbiobacterium thermophilum</name>
    <dbReference type="NCBI Taxonomy" id="2734"/>
    <lineage>
        <taxon>Bacteria</taxon>
        <taxon>Bacillati</taxon>
        <taxon>Bacillota</taxon>
        <taxon>Clostridia</taxon>
        <taxon>Eubacteriales</taxon>
        <taxon>Symbiobacteriaceae</taxon>
        <taxon>Symbiobacterium</taxon>
    </lineage>
</organism>
<evidence type="ECO:0000313" key="1">
    <source>
        <dbReference type="EMBL" id="MBY6277077.1"/>
    </source>
</evidence>
<proteinExistence type="predicted"/>